<dbReference type="InterPro" id="IPR057666">
    <property type="entry name" value="DrpA_SLOG"/>
</dbReference>
<organism evidence="3 4">
    <name type="scientific">Hujiaoplasma nucleasis</name>
    <dbReference type="NCBI Taxonomy" id="2725268"/>
    <lineage>
        <taxon>Bacteria</taxon>
        <taxon>Bacillati</taxon>
        <taxon>Mycoplasmatota</taxon>
        <taxon>Mollicutes</taxon>
        <taxon>Candidatus Izemoplasmatales</taxon>
        <taxon>Hujiaoplasmataceae</taxon>
        <taxon>Hujiaoplasma</taxon>
    </lineage>
</organism>
<dbReference type="AlphaFoldDB" id="A0A7L6N5A4"/>
<dbReference type="InterPro" id="IPR003488">
    <property type="entry name" value="DprA"/>
</dbReference>
<comment type="similarity">
    <text evidence="1">Belongs to the DprA/Smf family.</text>
</comment>
<accession>A0A7L6N5A4</accession>
<gene>
    <name evidence="3" type="ORF">HF295_04630</name>
</gene>
<evidence type="ECO:0000313" key="3">
    <source>
        <dbReference type="EMBL" id="QLY40185.1"/>
    </source>
</evidence>
<dbReference type="Pfam" id="PF02481">
    <property type="entry name" value="DNA_processg_A"/>
    <property type="match status" value="1"/>
</dbReference>
<evidence type="ECO:0000259" key="2">
    <source>
        <dbReference type="Pfam" id="PF02481"/>
    </source>
</evidence>
<dbReference type="GO" id="GO:0009294">
    <property type="term" value="P:DNA-mediated transformation"/>
    <property type="evidence" value="ECO:0007669"/>
    <property type="project" value="InterPro"/>
</dbReference>
<dbReference type="RefSeq" id="WP_312031012.1">
    <property type="nucleotide sequence ID" value="NZ_CP051151.1"/>
</dbReference>
<dbReference type="KEGG" id="tbk:HF295_04630"/>
<dbReference type="Proteomes" id="UP000512167">
    <property type="component" value="Chromosome"/>
</dbReference>
<dbReference type="PANTHER" id="PTHR43022:SF1">
    <property type="entry name" value="PROTEIN SMF"/>
    <property type="match status" value="1"/>
</dbReference>
<name>A0A7L6N5A4_9MOLU</name>
<dbReference type="PANTHER" id="PTHR43022">
    <property type="entry name" value="PROTEIN SMF"/>
    <property type="match status" value="1"/>
</dbReference>
<feature type="domain" description="Smf/DprA SLOG" evidence="2">
    <location>
        <begin position="79"/>
        <end position="261"/>
    </location>
</feature>
<evidence type="ECO:0000313" key="4">
    <source>
        <dbReference type="Proteomes" id="UP000512167"/>
    </source>
</evidence>
<keyword evidence="4" id="KW-1185">Reference proteome</keyword>
<dbReference type="EMBL" id="CP051151">
    <property type="protein sequence ID" value="QLY40185.1"/>
    <property type="molecule type" value="Genomic_DNA"/>
</dbReference>
<protein>
    <recommendedName>
        <fullName evidence="2">Smf/DprA SLOG domain-containing protein</fullName>
    </recommendedName>
</protein>
<reference evidence="3 4" key="1">
    <citation type="submission" date="2020-04" db="EMBL/GenBank/DDBJ databases">
        <authorList>
            <person name="Zheng R.K."/>
            <person name="Sun C.M."/>
        </authorList>
    </citation>
    <scope>NUCLEOTIDE SEQUENCE [LARGE SCALE GENOMIC DNA]</scope>
    <source>
        <strain evidence="4">zrk29</strain>
    </source>
</reference>
<evidence type="ECO:0000256" key="1">
    <source>
        <dbReference type="ARBA" id="ARBA00006525"/>
    </source>
</evidence>
<sequence>MENRIGIVNYLIVLQICNFNRNKAHIEYIKNESFLLLKPFEECIFDFDSDSMKLYDKYDRKLLDNVNHFLDEMSSDETVIFYKNENYPKYMFDVDKYPLCFFAKGNVGLLNNHSRAISIVGTRNPSDNAINNTNRIVRFLINRDVTIVSGLAKGIDGIAHKVCKEYEYNKLIGVIGTPLNKSYPKENRELQKYVSDTGCLISEMPYFESTKRWSFTRRNFVMSLFSKASIVMEASDTSGTISQARHTLRNDRYLLVPYNVFSNPNNSWPSKFRTEYNKIYSFNSFEELKGLMSEIQL</sequence>
<dbReference type="Gene3D" id="3.40.50.450">
    <property type="match status" value="1"/>
</dbReference>
<dbReference type="SUPFAM" id="SSF102405">
    <property type="entry name" value="MCP/YpsA-like"/>
    <property type="match status" value="1"/>
</dbReference>
<proteinExistence type="inferred from homology"/>